<feature type="modified residue" description="S-(dipyrrolylmethanemethyl)cysteine" evidence="6">
    <location>
        <position position="238"/>
    </location>
</feature>
<evidence type="ECO:0000256" key="4">
    <source>
        <dbReference type="ARBA" id="ARBA00023244"/>
    </source>
</evidence>
<gene>
    <name evidence="6 10" type="primary">hemC</name>
    <name evidence="10" type="ORF">AB1207_05125</name>
</gene>
<dbReference type="SUPFAM" id="SSF54782">
    <property type="entry name" value="Porphobilinogen deaminase (hydroxymethylbilane synthase), C-terminal domain"/>
    <property type="match status" value="1"/>
</dbReference>
<protein>
    <recommendedName>
        <fullName evidence="6">Porphobilinogen deaminase</fullName>
        <shortName evidence="6">PBG</shortName>
        <ecNumber evidence="6">2.5.1.61</ecNumber>
    </recommendedName>
    <alternativeName>
        <fullName evidence="6">Hydroxymethylbilane synthase</fullName>
        <shortName evidence="6">HMBS</shortName>
    </alternativeName>
    <alternativeName>
        <fullName evidence="6">Pre-uroporphyrinogen synthase</fullName>
    </alternativeName>
</protein>
<dbReference type="PIRSF" id="PIRSF001438">
    <property type="entry name" value="4pyrrol_synth_OHMeBilane_synth"/>
    <property type="match status" value="1"/>
</dbReference>
<dbReference type="EMBL" id="JBFNQN010000003">
    <property type="protein sequence ID" value="MEW9264119.1"/>
    <property type="molecule type" value="Genomic_DNA"/>
</dbReference>
<dbReference type="PROSITE" id="PS00533">
    <property type="entry name" value="PORPHOBILINOGEN_DEAM"/>
    <property type="match status" value="1"/>
</dbReference>
<dbReference type="RefSeq" id="WP_367636727.1">
    <property type="nucleotide sequence ID" value="NZ_JBFNQN010000003.1"/>
</dbReference>
<dbReference type="HAMAP" id="MF_00260">
    <property type="entry name" value="Porphobil_deam"/>
    <property type="match status" value="1"/>
</dbReference>
<comment type="caution">
    <text evidence="10">The sequence shown here is derived from an EMBL/GenBank/DDBJ whole genome shotgun (WGS) entry which is preliminary data.</text>
</comment>
<accession>A0ABV3P3C9</accession>
<dbReference type="Gene3D" id="3.30.160.40">
    <property type="entry name" value="Porphobilinogen deaminase, C-terminal domain"/>
    <property type="match status" value="1"/>
</dbReference>
<evidence type="ECO:0000259" key="9">
    <source>
        <dbReference type="Pfam" id="PF03900"/>
    </source>
</evidence>
<keyword evidence="3 6" id="KW-0808">Transferase</keyword>
<dbReference type="InterPro" id="IPR000860">
    <property type="entry name" value="HemC"/>
</dbReference>
<dbReference type="NCBIfam" id="TIGR00212">
    <property type="entry name" value="hemC"/>
    <property type="match status" value="1"/>
</dbReference>
<dbReference type="Pfam" id="PF03900">
    <property type="entry name" value="Porphobil_deamC"/>
    <property type="match status" value="1"/>
</dbReference>
<name>A0ABV3P3C9_9ACTN</name>
<evidence type="ECO:0000256" key="1">
    <source>
        <dbReference type="ARBA" id="ARBA00002869"/>
    </source>
</evidence>
<feature type="domain" description="Porphobilinogen deaminase C-terminal" evidence="9">
    <location>
        <begin position="223"/>
        <end position="290"/>
    </location>
</feature>
<reference evidence="10 11" key="1">
    <citation type="submission" date="2024-07" db="EMBL/GenBank/DDBJ databases">
        <authorList>
            <person name="Thanompreechachai J."/>
            <person name="Duangmal K."/>
        </authorList>
    </citation>
    <scope>NUCLEOTIDE SEQUENCE [LARGE SCALE GENOMIC DNA]</scope>
    <source>
        <strain evidence="10 11">KCTC 19886</strain>
    </source>
</reference>
<dbReference type="InterPro" id="IPR036803">
    <property type="entry name" value="Porphobilinogen_deaminase_C_sf"/>
</dbReference>
<dbReference type="EC" id="2.5.1.61" evidence="6"/>
<evidence type="ECO:0000313" key="11">
    <source>
        <dbReference type="Proteomes" id="UP001555826"/>
    </source>
</evidence>
<dbReference type="InterPro" id="IPR022419">
    <property type="entry name" value="Porphobilin_deaminase_cofac_BS"/>
</dbReference>
<comment type="catalytic activity">
    <reaction evidence="5 6">
        <text>4 porphobilinogen + H2O = hydroxymethylbilane + 4 NH4(+)</text>
        <dbReference type="Rhea" id="RHEA:13185"/>
        <dbReference type="ChEBI" id="CHEBI:15377"/>
        <dbReference type="ChEBI" id="CHEBI:28938"/>
        <dbReference type="ChEBI" id="CHEBI:57845"/>
        <dbReference type="ChEBI" id="CHEBI:58126"/>
        <dbReference type="EC" id="2.5.1.61"/>
    </reaction>
</comment>
<dbReference type="InterPro" id="IPR022417">
    <property type="entry name" value="Porphobilin_deaminase_N"/>
</dbReference>
<evidence type="ECO:0000256" key="5">
    <source>
        <dbReference type="ARBA" id="ARBA00048169"/>
    </source>
</evidence>
<dbReference type="PANTHER" id="PTHR11557:SF0">
    <property type="entry name" value="PORPHOBILINOGEN DEAMINASE"/>
    <property type="match status" value="1"/>
</dbReference>
<evidence type="ECO:0000256" key="7">
    <source>
        <dbReference type="SAM" id="MobiDB-lite"/>
    </source>
</evidence>
<feature type="compositionally biased region" description="Basic and acidic residues" evidence="7">
    <location>
        <begin position="330"/>
        <end position="347"/>
    </location>
</feature>
<dbReference type="PANTHER" id="PTHR11557">
    <property type="entry name" value="PORPHOBILINOGEN DEAMINASE"/>
    <property type="match status" value="1"/>
</dbReference>
<dbReference type="Pfam" id="PF01379">
    <property type="entry name" value="Porphobil_deam"/>
    <property type="match status" value="1"/>
</dbReference>
<comment type="subunit">
    <text evidence="6">Monomer.</text>
</comment>
<dbReference type="Gene3D" id="3.40.190.10">
    <property type="entry name" value="Periplasmic binding protein-like II"/>
    <property type="match status" value="2"/>
</dbReference>
<comment type="miscellaneous">
    <text evidence="6">The porphobilinogen subunits are added to the dipyrromethane group.</text>
</comment>
<dbReference type="SUPFAM" id="SSF53850">
    <property type="entry name" value="Periplasmic binding protein-like II"/>
    <property type="match status" value="1"/>
</dbReference>
<organism evidence="10 11">
    <name type="scientific">Kineococcus endophyticus</name>
    <dbReference type="NCBI Taxonomy" id="1181883"/>
    <lineage>
        <taxon>Bacteria</taxon>
        <taxon>Bacillati</taxon>
        <taxon>Actinomycetota</taxon>
        <taxon>Actinomycetes</taxon>
        <taxon>Kineosporiales</taxon>
        <taxon>Kineosporiaceae</taxon>
        <taxon>Kineococcus</taxon>
    </lineage>
</organism>
<keyword evidence="4 6" id="KW-0627">Porphyrin biosynthesis</keyword>
<sequence>MTRALRLGTRRSALATTQSSWVADLLRRGGSEVELVEVTTHGDVNRAPLAQIGGTGVFVSALRDALLAGEVDLAVHSLKDLPTAPADGLALAAVPEREDARDALVAAGGRTLAQLPAGARVGTGSPRRQALLLALRPDLEVVAIRGNIDTRVGFVASGELDAVVLAAAGLARIGRSDEVSEFFDPAAFVPAPGQGALAVECRADDEEVRSALARLDAPAVRRAVAAERQVLASLEAGCSAPVGAHATAQTLHVAVQDPGGALVRRALPFATVADEASARTLGADVARDLLAHELSGASGAGRRPESPPASRPGASAGNHGDGPQVSSENHPQDRPDDGPRPDPESGS</sequence>
<comment type="similarity">
    <text evidence="2 6">Belongs to the HMBS family.</text>
</comment>
<proteinExistence type="inferred from homology"/>
<dbReference type="PRINTS" id="PR00151">
    <property type="entry name" value="PORPHBDMNASE"/>
</dbReference>
<dbReference type="Proteomes" id="UP001555826">
    <property type="component" value="Unassembled WGS sequence"/>
</dbReference>
<comment type="function">
    <text evidence="1 6">Tetrapolymerization of the monopyrrole PBG into the hydroxymethylbilane pre-uroporphyrinogen in several discrete steps.</text>
</comment>
<dbReference type="GO" id="GO:0004418">
    <property type="term" value="F:hydroxymethylbilane synthase activity"/>
    <property type="evidence" value="ECO:0007669"/>
    <property type="project" value="UniProtKB-EC"/>
</dbReference>
<evidence type="ECO:0000313" key="10">
    <source>
        <dbReference type="EMBL" id="MEW9264119.1"/>
    </source>
</evidence>
<comment type="cofactor">
    <cofactor evidence="6">
        <name>dipyrromethane</name>
        <dbReference type="ChEBI" id="CHEBI:60342"/>
    </cofactor>
    <text evidence="6">Binds 1 dipyrromethane group covalently.</text>
</comment>
<feature type="region of interest" description="Disordered" evidence="7">
    <location>
        <begin position="295"/>
        <end position="347"/>
    </location>
</feature>
<feature type="domain" description="Porphobilinogen deaminase N-terminal" evidence="8">
    <location>
        <begin position="5"/>
        <end position="209"/>
    </location>
</feature>
<evidence type="ECO:0000256" key="6">
    <source>
        <dbReference type="HAMAP-Rule" id="MF_00260"/>
    </source>
</evidence>
<evidence type="ECO:0000256" key="3">
    <source>
        <dbReference type="ARBA" id="ARBA00022679"/>
    </source>
</evidence>
<keyword evidence="11" id="KW-1185">Reference proteome</keyword>
<evidence type="ECO:0000259" key="8">
    <source>
        <dbReference type="Pfam" id="PF01379"/>
    </source>
</evidence>
<dbReference type="InterPro" id="IPR022418">
    <property type="entry name" value="Porphobilinogen_deaminase_C"/>
</dbReference>
<evidence type="ECO:0000256" key="2">
    <source>
        <dbReference type="ARBA" id="ARBA00005638"/>
    </source>
</evidence>